<evidence type="ECO:0000313" key="1">
    <source>
        <dbReference type="EMBL" id="JAE36240.1"/>
    </source>
</evidence>
<proteinExistence type="predicted"/>
<organism evidence="1">
    <name type="scientific">Arundo donax</name>
    <name type="common">Giant reed</name>
    <name type="synonym">Donax arundinaceus</name>
    <dbReference type="NCBI Taxonomy" id="35708"/>
    <lineage>
        <taxon>Eukaryota</taxon>
        <taxon>Viridiplantae</taxon>
        <taxon>Streptophyta</taxon>
        <taxon>Embryophyta</taxon>
        <taxon>Tracheophyta</taxon>
        <taxon>Spermatophyta</taxon>
        <taxon>Magnoliopsida</taxon>
        <taxon>Liliopsida</taxon>
        <taxon>Poales</taxon>
        <taxon>Poaceae</taxon>
        <taxon>PACMAD clade</taxon>
        <taxon>Arundinoideae</taxon>
        <taxon>Arundineae</taxon>
        <taxon>Arundo</taxon>
    </lineage>
</organism>
<reference evidence="1" key="1">
    <citation type="submission" date="2014-09" db="EMBL/GenBank/DDBJ databases">
        <authorList>
            <person name="Magalhaes I.L.F."/>
            <person name="Oliveira U."/>
            <person name="Santos F.R."/>
            <person name="Vidigal T.H.D.A."/>
            <person name="Brescovit A.D."/>
            <person name="Santos A.J."/>
        </authorList>
    </citation>
    <scope>NUCLEOTIDE SEQUENCE</scope>
    <source>
        <tissue evidence="1">Shoot tissue taken approximately 20 cm above the soil surface</tissue>
    </source>
</reference>
<accession>A0A0A9HGF9</accession>
<name>A0A0A9HGF9_ARUDO</name>
<protein>
    <submittedName>
        <fullName evidence="1">Uncharacterized protein</fullName>
    </submittedName>
</protein>
<dbReference type="AlphaFoldDB" id="A0A0A9HGF9"/>
<reference evidence="1" key="2">
    <citation type="journal article" date="2015" name="Data Brief">
        <title>Shoot transcriptome of the giant reed, Arundo donax.</title>
        <authorList>
            <person name="Barrero R.A."/>
            <person name="Guerrero F.D."/>
            <person name="Moolhuijzen P."/>
            <person name="Goolsby J.A."/>
            <person name="Tidwell J."/>
            <person name="Bellgard S.E."/>
            <person name="Bellgard M.I."/>
        </authorList>
    </citation>
    <scope>NUCLEOTIDE SEQUENCE</scope>
    <source>
        <tissue evidence="1">Shoot tissue taken approximately 20 cm above the soil surface</tissue>
    </source>
</reference>
<dbReference type="EMBL" id="GBRH01161656">
    <property type="protein sequence ID" value="JAE36240.1"/>
    <property type="molecule type" value="Transcribed_RNA"/>
</dbReference>
<sequence length="83" mass="9257">MTLELGPEPLIQQHSSLCLNYWLSTSVMLLSLLAHIWFRSGACDSCEAVACFCFLVLELGNALLDWFHGMSHSTKKVLLGDQD</sequence>